<keyword evidence="1" id="KW-0472">Membrane</keyword>
<dbReference type="InterPro" id="IPR058061">
    <property type="entry name" value="SCO4848-like"/>
</dbReference>
<protein>
    <recommendedName>
        <fullName evidence="4">Integral membrane protein</fullName>
    </recommendedName>
</protein>
<dbReference type="RefSeq" id="WP_344202835.1">
    <property type="nucleotide sequence ID" value="NZ_BAAAME010000005.1"/>
</dbReference>
<name>A0ABN2K2Q1_9ACTN</name>
<keyword evidence="1" id="KW-1133">Transmembrane helix</keyword>
<dbReference type="Pfam" id="PF26606">
    <property type="entry name" value="SCO4848"/>
    <property type="match status" value="1"/>
</dbReference>
<feature type="transmembrane region" description="Helical" evidence="1">
    <location>
        <begin position="6"/>
        <end position="25"/>
    </location>
</feature>
<sequence length="73" mass="7762">MTLPVGVAILLLVVGLWNLVIWPQFAKRIMADPRSRDESGGRTTFFNVHAVLISVSLSLGLATGFVGLVGLIG</sequence>
<accession>A0ABN2K2Q1</accession>
<dbReference type="Proteomes" id="UP001501057">
    <property type="component" value="Unassembled WGS sequence"/>
</dbReference>
<keyword evidence="1" id="KW-0812">Transmembrane</keyword>
<reference evidence="2 3" key="1">
    <citation type="journal article" date="2019" name="Int. J. Syst. Evol. Microbiol.">
        <title>The Global Catalogue of Microorganisms (GCM) 10K type strain sequencing project: providing services to taxonomists for standard genome sequencing and annotation.</title>
        <authorList>
            <consortium name="The Broad Institute Genomics Platform"/>
            <consortium name="The Broad Institute Genome Sequencing Center for Infectious Disease"/>
            <person name="Wu L."/>
            <person name="Ma J."/>
        </authorList>
    </citation>
    <scope>NUCLEOTIDE SEQUENCE [LARGE SCALE GENOMIC DNA]</scope>
    <source>
        <strain evidence="2 3">JCM 13518</strain>
    </source>
</reference>
<evidence type="ECO:0008006" key="4">
    <source>
        <dbReference type="Google" id="ProtNLM"/>
    </source>
</evidence>
<evidence type="ECO:0000313" key="2">
    <source>
        <dbReference type="EMBL" id="GAA1746811.1"/>
    </source>
</evidence>
<dbReference type="NCBIfam" id="NF046117">
    <property type="entry name" value="SCO4848_fam"/>
    <property type="match status" value="1"/>
</dbReference>
<feature type="transmembrane region" description="Helical" evidence="1">
    <location>
        <begin position="46"/>
        <end position="72"/>
    </location>
</feature>
<keyword evidence="3" id="KW-1185">Reference proteome</keyword>
<comment type="caution">
    <text evidence="2">The sequence shown here is derived from an EMBL/GenBank/DDBJ whole genome shotgun (WGS) entry which is preliminary data.</text>
</comment>
<proteinExistence type="predicted"/>
<gene>
    <name evidence="2" type="ORF">GCM10009710_28610</name>
</gene>
<dbReference type="EMBL" id="BAAAME010000005">
    <property type="protein sequence ID" value="GAA1746811.1"/>
    <property type="molecule type" value="Genomic_DNA"/>
</dbReference>
<evidence type="ECO:0000313" key="3">
    <source>
        <dbReference type="Proteomes" id="UP001501057"/>
    </source>
</evidence>
<organism evidence="2 3">
    <name type="scientific">Aeromicrobium alkaliterrae</name>
    <dbReference type="NCBI Taxonomy" id="302168"/>
    <lineage>
        <taxon>Bacteria</taxon>
        <taxon>Bacillati</taxon>
        <taxon>Actinomycetota</taxon>
        <taxon>Actinomycetes</taxon>
        <taxon>Propionibacteriales</taxon>
        <taxon>Nocardioidaceae</taxon>
        <taxon>Aeromicrobium</taxon>
    </lineage>
</organism>
<evidence type="ECO:0000256" key="1">
    <source>
        <dbReference type="SAM" id="Phobius"/>
    </source>
</evidence>